<dbReference type="Proteomes" id="UP000002279">
    <property type="component" value="Chromosome 2"/>
</dbReference>
<accession>F6VTW1</accession>
<dbReference type="RefSeq" id="XP_007656293.2">
    <property type="nucleotide sequence ID" value="XM_007658103.3"/>
</dbReference>
<feature type="region of interest" description="Disordered" evidence="1">
    <location>
        <begin position="505"/>
        <end position="661"/>
    </location>
</feature>
<dbReference type="InterPro" id="IPR040292">
    <property type="entry name" value="C2orf78-like"/>
</dbReference>
<reference evidence="3" key="2">
    <citation type="submission" date="2025-08" db="UniProtKB">
        <authorList>
            <consortium name="Ensembl"/>
        </authorList>
    </citation>
    <scope>IDENTIFICATION</scope>
    <source>
        <strain evidence="3">Glennie</strain>
    </source>
</reference>
<evidence type="ECO:0000256" key="1">
    <source>
        <dbReference type="SAM" id="MobiDB-lite"/>
    </source>
</evidence>
<reference evidence="3 4" key="1">
    <citation type="journal article" date="2008" name="Nature">
        <title>Genome analysis of the platypus reveals unique signatures of evolution.</title>
        <authorList>
            <person name="Warren W.C."/>
            <person name="Hillier L.W."/>
            <person name="Marshall Graves J.A."/>
            <person name="Birney E."/>
            <person name="Ponting C.P."/>
            <person name="Grutzner F."/>
            <person name="Belov K."/>
            <person name="Miller W."/>
            <person name="Clarke L."/>
            <person name="Chinwalla A.T."/>
            <person name="Yang S.P."/>
            <person name="Heger A."/>
            <person name="Locke D.P."/>
            <person name="Miethke P."/>
            <person name="Waters P.D."/>
            <person name="Veyrunes F."/>
            <person name="Fulton L."/>
            <person name="Fulton B."/>
            <person name="Graves T."/>
            <person name="Wallis J."/>
            <person name="Puente X.S."/>
            <person name="Lopez-Otin C."/>
            <person name="Ordonez G.R."/>
            <person name="Eichler E.E."/>
            <person name="Chen L."/>
            <person name="Cheng Z."/>
            <person name="Deakin J.E."/>
            <person name="Alsop A."/>
            <person name="Thompson K."/>
            <person name="Kirby P."/>
            <person name="Papenfuss A.T."/>
            <person name="Wakefield M.J."/>
            <person name="Olender T."/>
            <person name="Lancet D."/>
            <person name="Huttley G.A."/>
            <person name="Smit A.F."/>
            <person name="Pask A."/>
            <person name="Temple-Smith P."/>
            <person name="Batzer M.A."/>
            <person name="Walker J.A."/>
            <person name="Konkel M.K."/>
            <person name="Harris R.S."/>
            <person name="Whittington C.M."/>
            <person name="Wong E.S."/>
            <person name="Gemmell N.J."/>
            <person name="Buschiazzo E."/>
            <person name="Vargas Jentzsch I.M."/>
            <person name="Merkel A."/>
            <person name="Schmitz J."/>
            <person name="Zemann A."/>
            <person name="Churakov G."/>
            <person name="Kriegs J.O."/>
            <person name="Brosius J."/>
            <person name="Murchison E.P."/>
            <person name="Sachidanandam R."/>
            <person name="Smith C."/>
            <person name="Hannon G.J."/>
            <person name="Tsend-Ayush E."/>
            <person name="McMillan D."/>
            <person name="Attenborough R."/>
            <person name="Rens W."/>
            <person name="Ferguson-Smith M."/>
            <person name="Lefevre C.M."/>
            <person name="Sharp J.A."/>
            <person name="Nicholas K.R."/>
            <person name="Ray D.A."/>
            <person name="Kube M."/>
            <person name="Reinhardt R."/>
            <person name="Pringle T.H."/>
            <person name="Taylor J."/>
            <person name="Jones R.C."/>
            <person name="Nixon B."/>
            <person name="Dacheux J.L."/>
            <person name="Niwa H."/>
            <person name="Sekita Y."/>
            <person name="Huang X."/>
            <person name="Stark A."/>
            <person name="Kheradpour P."/>
            <person name="Kellis M."/>
            <person name="Flicek P."/>
            <person name="Chen Y."/>
            <person name="Webber C."/>
            <person name="Hardison R."/>
            <person name="Nelson J."/>
            <person name="Hallsworth-Pepin K."/>
            <person name="Delehaunty K."/>
            <person name="Markovic C."/>
            <person name="Minx P."/>
            <person name="Feng Y."/>
            <person name="Kremitzki C."/>
            <person name="Mitreva M."/>
            <person name="Glasscock J."/>
            <person name="Wylie T."/>
            <person name="Wohldmann P."/>
            <person name="Thiru P."/>
            <person name="Nhan M.N."/>
            <person name="Pohl C.S."/>
            <person name="Smith S.M."/>
            <person name="Hou S."/>
            <person name="Nefedov M."/>
            <person name="de Jong P.J."/>
            <person name="Renfree M.B."/>
            <person name="Mardis E.R."/>
            <person name="Wilson R.K."/>
        </authorList>
    </citation>
    <scope>NUCLEOTIDE SEQUENCE [LARGE SCALE GENOMIC DNA]</scope>
    <source>
        <strain evidence="3 4">Glennie</strain>
    </source>
</reference>
<keyword evidence="4" id="KW-1185">Reference proteome</keyword>
<dbReference type="InParanoid" id="F6VTW1"/>
<organism evidence="3 4">
    <name type="scientific">Ornithorhynchus anatinus</name>
    <name type="common">Duckbill platypus</name>
    <dbReference type="NCBI Taxonomy" id="9258"/>
    <lineage>
        <taxon>Eukaryota</taxon>
        <taxon>Metazoa</taxon>
        <taxon>Chordata</taxon>
        <taxon>Craniata</taxon>
        <taxon>Vertebrata</taxon>
        <taxon>Euteleostomi</taxon>
        <taxon>Mammalia</taxon>
        <taxon>Monotremata</taxon>
        <taxon>Ornithorhynchidae</taxon>
        <taxon>Ornithorhynchus</taxon>
    </lineage>
</organism>
<feature type="compositionally biased region" description="Basic residues" evidence="1">
    <location>
        <begin position="540"/>
        <end position="551"/>
    </location>
</feature>
<feature type="domain" description="DUF4629" evidence="2">
    <location>
        <begin position="536"/>
        <end position="679"/>
    </location>
</feature>
<feature type="compositionally biased region" description="Basic residues" evidence="1">
    <location>
        <begin position="629"/>
        <end position="644"/>
    </location>
</feature>
<dbReference type="Bgee" id="ENSOANG00000020115">
    <property type="expression patterns" value="Expressed in testis"/>
</dbReference>
<evidence type="ECO:0000259" key="2">
    <source>
        <dbReference type="Pfam" id="PF15442"/>
    </source>
</evidence>
<dbReference type="OrthoDB" id="9808992at2759"/>
<gene>
    <name evidence="3" type="primary">LOC103165933</name>
</gene>
<name>F6VTW1_ORNAN</name>
<dbReference type="Pfam" id="PF15442">
    <property type="entry name" value="DUF4629"/>
    <property type="match status" value="1"/>
</dbReference>
<dbReference type="PANTHER" id="PTHR31466">
    <property type="entry name" value="GENE 5591-RELATED"/>
    <property type="match status" value="1"/>
</dbReference>
<sequence>MEGNSPNSAGNSQGLPSQRITNSCPLNVPVVSRGSSLTGNFLNITQHSAPANSNAWLLPPVSGMPFNSLPARDYFFQHSSTASHSTVAGPSQASISSISGPNIYEWSNTRNADEMASSLQDCNLTTMGSEIPVTSLPMALQYGRASVAPTMVPLYPQWSASLVPRTSFSGTGQRHSVTFPRLPIPHHNASQAYYHNPGGLSPQLAEQCSPYLQPYGPIPYRESRAGPRPGTPQPEMVMLLKEIQHQGTLPLVSTPGLYYPASTQQGTATSFQAMGVSPGLAHTAPTFGWPPTLELSTPCSSKAILRTESNPSPEYMGSARKSAFPSYGSLLTLSWNLGACQEPPLTFWKIKKSPLPPQKINKPPLAGKKIQKPSLTPLNILEPPLTPLKIQEHPLAPLSFQKPPLHSLDIQEPPLLPLKIPDIKELLSSIDLIPLETDLPQLCHISLLEESVHRDHLPEKSSVSLGTLAAAAKKESEPTSGLNNISSLAEDRQFLPDHLSMKEALHPKGHKVPKSNSKAPRTDQTSGQATPGMDSSIQARKNKCKTTKKCPRTPQPKVNITGSPVDDKDLSAPVASISDSGCLPHDKKAQTMLNQGRSKVQGPKLKEPKGPRGRCSQKVGVKSQSKINSKPKKKPPLLKRKRRKDHPDHNQEPFKKPRSHLGMQMLQSVQVFHMLGKKSPQARGITGIRERLGISPGGHAMGKSQPGLLAASTINMAVLTPRASFFLGRKGFCLYHYPT</sequence>
<dbReference type="OMA" id="QLCHISL"/>
<proteinExistence type="predicted"/>
<feature type="compositionally biased region" description="Polar residues" evidence="1">
    <location>
        <begin position="514"/>
        <end position="539"/>
    </location>
</feature>
<evidence type="ECO:0000313" key="3">
    <source>
        <dbReference type="Ensembl" id="ENSOANP00000025544.3"/>
    </source>
</evidence>
<evidence type="ECO:0000313" key="4">
    <source>
        <dbReference type="Proteomes" id="UP000002279"/>
    </source>
</evidence>
<feature type="region of interest" description="Disordered" evidence="1">
    <location>
        <begin position="1"/>
        <end position="21"/>
    </location>
</feature>
<dbReference type="InterPro" id="IPR027898">
    <property type="entry name" value="DUF4629"/>
</dbReference>
<dbReference type="KEGG" id="oaa:103165933"/>
<dbReference type="PANTHER" id="PTHR31466:SF1">
    <property type="entry name" value="RIKEN CDNA 4930433I11 GENE"/>
    <property type="match status" value="1"/>
</dbReference>
<protein>
    <recommendedName>
        <fullName evidence="2">DUF4629 domain-containing protein</fullName>
    </recommendedName>
</protein>
<dbReference type="GeneTree" id="ENSGT00390000014208"/>
<dbReference type="AlphaFoldDB" id="F6VTW1"/>
<dbReference type="Ensembl" id="ENSOANT00000029348.3">
    <property type="protein sequence ID" value="ENSOANP00000025544.3"/>
    <property type="gene ID" value="ENSOANG00000020115.3"/>
</dbReference>
<dbReference type="HOGENOM" id="CLU_367080_0_0_1"/>
<reference evidence="3" key="3">
    <citation type="submission" date="2025-09" db="UniProtKB">
        <authorList>
            <consortium name="Ensembl"/>
        </authorList>
    </citation>
    <scope>IDENTIFICATION</scope>
    <source>
        <strain evidence="3">Glennie</strain>
    </source>
</reference>
<dbReference type="eggNOG" id="ENOG502SEP6">
    <property type="taxonomic scope" value="Eukaryota"/>
</dbReference>
<dbReference type="GeneID" id="103165933"/>
<feature type="compositionally biased region" description="Basic and acidic residues" evidence="1">
    <location>
        <begin position="645"/>
        <end position="655"/>
    </location>
</feature>